<evidence type="ECO:0000256" key="7">
    <source>
        <dbReference type="ARBA" id="ARBA00023012"/>
    </source>
</evidence>
<keyword evidence="5" id="KW-0808">Transferase</keyword>
<dbReference type="GO" id="GO:0016829">
    <property type="term" value="F:lyase activity"/>
    <property type="evidence" value="ECO:0007669"/>
    <property type="project" value="UniProtKB-KW"/>
</dbReference>
<dbReference type="PANTHER" id="PTHR43711:SF1">
    <property type="entry name" value="HISTIDINE KINASE 1"/>
    <property type="match status" value="1"/>
</dbReference>
<dbReference type="PROSITE" id="PS50885">
    <property type="entry name" value="HAMP"/>
    <property type="match status" value="1"/>
</dbReference>
<feature type="transmembrane region" description="Helical" evidence="8">
    <location>
        <begin position="178"/>
        <end position="199"/>
    </location>
</feature>
<evidence type="ECO:0000256" key="6">
    <source>
        <dbReference type="ARBA" id="ARBA00022777"/>
    </source>
</evidence>
<evidence type="ECO:0000259" key="10">
    <source>
        <dbReference type="PROSITE" id="PS50885"/>
    </source>
</evidence>
<evidence type="ECO:0000256" key="3">
    <source>
        <dbReference type="ARBA" id="ARBA00012438"/>
    </source>
</evidence>
<dbReference type="Pfam" id="PF00672">
    <property type="entry name" value="HAMP"/>
    <property type="match status" value="1"/>
</dbReference>
<keyword evidence="4" id="KW-0597">Phosphoprotein</keyword>
<keyword evidence="11" id="KW-0456">Lyase</keyword>
<dbReference type="SMART" id="SM00388">
    <property type="entry name" value="HisKA"/>
    <property type="match status" value="1"/>
</dbReference>
<feature type="domain" description="HAMP" evidence="10">
    <location>
        <begin position="197"/>
        <end position="249"/>
    </location>
</feature>
<organism evidence="11 12">
    <name type="scientific">Agarivorans gilvus</name>
    <dbReference type="NCBI Taxonomy" id="680279"/>
    <lineage>
        <taxon>Bacteria</taxon>
        <taxon>Pseudomonadati</taxon>
        <taxon>Pseudomonadota</taxon>
        <taxon>Gammaproteobacteria</taxon>
        <taxon>Alteromonadales</taxon>
        <taxon>Alteromonadaceae</taxon>
        <taxon>Agarivorans</taxon>
    </lineage>
</organism>
<dbReference type="RefSeq" id="WP_188407371.1">
    <property type="nucleotide sequence ID" value="NZ_BMDY01000008.1"/>
</dbReference>
<accession>A0ABQ1HZY6</accession>
<dbReference type="Gene3D" id="1.10.287.130">
    <property type="match status" value="1"/>
</dbReference>
<evidence type="ECO:0000313" key="12">
    <source>
        <dbReference type="Proteomes" id="UP000651977"/>
    </source>
</evidence>
<dbReference type="InterPro" id="IPR036097">
    <property type="entry name" value="HisK_dim/P_sf"/>
</dbReference>
<comment type="catalytic activity">
    <reaction evidence="1">
        <text>ATP + protein L-histidine = ADP + protein N-phospho-L-histidine.</text>
        <dbReference type="EC" id="2.7.13.3"/>
    </reaction>
</comment>
<dbReference type="PANTHER" id="PTHR43711">
    <property type="entry name" value="TWO-COMPONENT HISTIDINE KINASE"/>
    <property type="match status" value="1"/>
</dbReference>
<dbReference type="Gene3D" id="6.10.340.10">
    <property type="match status" value="1"/>
</dbReference>
<dbReference type="Proteomes" id="UP000651977">
    <property type="component" value="Unassembled WGS sequence"/>
</dbReference>
<dbReference type="Gene3D" id="3.30.565.10">
    <property type="entry name" value="Histidine kinase-like ATPase, C-terminal domain"/>
    <property type="match status" value="1"/>
</dbReference>
<dbReference type="CDD" id="cd06225">
    <property type="entry name" value="HAMP"/>
    <property type="match status" value="1"/>
</dbReference>
<dbReference type="InterPro" id="IPR003661">
    <property type="entry name" value="HisK_dim/P_dom"/>
</dbReference>
<keyword evidence="8" id="KW-1133">Transmembrane helix</keyword>
<dbReference type="SMART" id="SM00304">
    <property type="entry name" value="HAMP"/>
    <property type="match status" value="1"/>
</dbReference>
<evidence type="ECO:0000259" key="9">
    <source>
        <dbReference type="PROSITE" id="PS50109"/>
    </source>
</evidence>
<dbReference type="GO" id="GO:0016301">
    <property type="term" value="F:kinase activity"/>
    <property type="evidence" value="ECO:0007669"/>
    <property type="project" value="UniProtKB-KW"/>
</dbReference>
<reference evidence="12" key="1">
    <citation type="journal article" date="2019" name="Int. J. Syst. Evol. Microbiol.">
        <title>The Global Catalogue of Microorganisms (GCM) 10K type strain sequencing project: providing services to taxonomists for standard genome sequencing and annotation.</title>
        <authorList>
            <consortium name="The Broad Institute Genomics Platform"/>
            <consortium name="The Broad Institute Genome Sequencing Center for Infectious Disease"/>
            <person name="Wu L."/>
            <person name="Ma J."/>
        </authorList>
    </citation>
    <scope>NUCLEOTIDE SEQUENCE [LARGE SCALE GENOMIC DNA]</scope>
    <source>
        <strain evidence="12">CGMCC 1.10131</strain>
    </source>
</reference>
<name>A0ABQ1HZY6_9ALTE</name>
<dbReference type="InterPro" id="IPR005467">
    <property type="entry name" value="His_kinase_dom"/>
</dbReference>
<dbReference type="Pfam" id="PF02518">
    <property type="entry name" value="HATPase_c"/>
    <property type="match status" value="1"/>
</dbReference>
<comment type="subcellular location">
    <subcellularLocation>
        <location evidence="2">Membrane</location>
    </subcellularLocation>
</comment>
<keyword evidence="8" id="KW-0472">Membrane</keyword>
<dbReference type="SMART" id="SM00387">
    <property type="entry name" value="HATPase_c"/>
    <property type="match status" value="1"/>
</dbReference>
<feature type="domain" description="Histidine kinase" evidence="9">
    <location>
        <begin position="257"/>
        <end position="468"/>
    </location>
</feature>
<dbReference type="InterPro" id="IPR050736">
    <property type="entry name" value="Sensor_HK_Regulatory"/>
</dbReference>
<dbReference type="Pfam" id="PF00512">
    <property type="entry name" value="HisKA"/>
    <property type="match status" value="1"/>
</dbReference>
<evidence type="ECO:0000256" key="4">
    <source>
        <dbReference type="ARBA" id="ARBA00022553"/>
    </source>
</evidence>
<evidence type="ECO:0000313" key="11">
    <source>
        <dbReference type="EMBL" id="GGB03189.1"/>
    </source>
</evidence>
<dbReference type="InterPro" id="IPR003660">
    <property type="entry name" value="HAMP_dom"/>
</dbReference>
<dbReference type="InterPro" id="IPR036890">
    <property type="entry name" value="HATPase_C_sf"/>
</dbReference>
<dbReference type="SUPFAM" id="SSF55874">
    <property type="entry name" value="ATPase domain of HSP90 chaperone/DNA topoisomerase II/histidine kinase"/>
    <property type="match status" value="1"/>
</dbReference>
<proteinExistence type="predicted"/>
<dbReference type="EC" id="2.7.13.3" evidence="3"/>
<dbReference type="EMBL" id="BMDY01000008">
    <property type="protein sequence ID" value="GGB03189.1"/>
    <property type="molecule type" value="Genomic_DNA"/>
</dbReference>
<gene>
    <name evidence="11" type="primary">yfhK</name>
    <name evidence="11" type="ORF">GCM10007414_15670</name>
</gene>
<dbReference type="InterPro" id="IPR003594">
    <property type="entry name" value="HATPase_dom"/>
</dbReference>
<dbReference type="InterPro" id="IPR004358">
    <property type="entry name" value="Sig_transdc_His_kin-like_C"/>
</dbReference>
<sequence>MINFRALASIRRLSFWALATLGLPLLSSLLLASYYLQQVSTQGQQTAFMSAQVASASKRLDDALLDLERSARQFRVLADESRLQLYQSQRQRVQQTLVEYQQHTQDSSLLTILEHLQQQLQQLTLQMAEPDNLHRTELDQLFIGFAELSEQFDLASQALIERLAADLQETSKRAQQRLLLSMLSLPFALAAAVLLVFFVTRPLQQLRPQIARLKSGEFDQAIQVSGASEVMAIADALDDMRLRLLSLEQQKTTFIRHISHELKTPLAAIREGNELLYDNSAGPLNAQQQEITEILRESSLRLQQLIEALLDFNLLLDMPGEQSHRSVELPALVEKVLANHRLSLSSQDLSYHLDFKQAAVMANQEQLRVIIDNLLSNAIKFSPSDGVISLGSFDEQGSVSLYIDDQGEGISEELQQRIFQPFVQGQVAKDPRLKGSGLGLTIAKELVERQHASLRYQRLAEGSRFIVEGLKGGQLDES</sequence>
<evidence type="ECO:0000256" key="5">
    <source>
        <dbReference type="ARBA" id="ARBA00022679"/>
    </source>
</evidence>
<keyword evidence="12" id="KW-1185">Reference proteome</keyword>
<keyword evidence="8" id="KW-0812">Transmembrane</keyword>
<dbReference type="SUPFAM" id="SSF47384">
    <property type="entry name" value="Homodimeric domain of signal transducing histidine kinase"/>
    <property type="match status" value="1"/>
</dbReference>
<comment type="caution">
    <text evidence="11">The sequence shown here is derived from an EMBL/GenBank/DDBJ whole genome shotgun (WGS) entry which is preliminary data.</text>
</comment>
<dbReference type="CDD" id="cd00082">
    <property type="entry name" value="HisKA"/>
    <property type="match status" value="1"/>
</dbReference>
<protein>
    <recommendedName>
        <fullName evidence="3">histidine kinase</fullName>
        <ecNumber evidence="3">2.7.13.3</ecNumber>
    </recommendedName>
</protein>
<evidence type="ECO:0000256" key="2">
    <source>
        <dbReference type="ARBA" id="ARBA00004370"/>
    </source>
</evidence>
<dbReference type="SUPFAM" id="SSF158472">
    <property type="entry name" value="HAMP domain-like"/>
    <property type="match status" value="1"/>
</dbReference>
<keyword evidence="7" id="KW-0902">Two-component regulatory system</keyword>
<evidence type="ECO:0000256" key="8">
    <source>
        <dbReference type="SAM" id="Phobius"/>
    </source>
</evidence>
<keyword evidence="6 11" id="KW-0418">Kinase</keyword>
<evidence type="ECO:0000256" key="1">
    <source>
        <dbReference type="ARBA" id="ARBA00000085"/>
    </source>
</evidence>
<dbReference type="PROSITE" id="PS50109">
    <property type="entry name" value="HIS_KIN"/>
    <property type="match status" value="1"/>
</dbReference>
<dbReference type="PRINTS" id="PR00344">
    <property type="entry name" value="BCTRLSENSOR"/>
</dbReference>